<accession>A0ABW0RZ88</accession>
<evidence type="ECO:0000313" key="2">
    <source>
        <dbReference type="Proteomes" id="UP001596086"/>
    </source>
</evidence>
<evidence type="ECO:0008006" key="3">
    <source>
        <dbReference type="Google" id="ProtNLM"/>
    </source>
</evidence>
<organism evidence="1 2">
    <name type="scientific">Massilia aerilata</name>
    <dbReference type="NCBI Taxonomy" id="453817"/>
    <lineage>
        <taxon>Bacteria</taxon>
        <taxon>Pseudomonadati</taxon>
        <taxon>Pseudomonadota</taxon>
        <taxon>Betaproteobacteria</taxon>
        <taxon>Burkholderiales</taxon>
        <taxon>Oxalobacteraceae</taxon>
        <taxon>Telluria group</taxon>
        <taxon>Massilia</taxon>
    </lineage>
</organism>
<dbReference type="EMBL" id="JBHSMZ010000010">
    <property type="protein sequence ID" value="MFC5550031.1"/>
    <property type="molecule type" value="Genomic_DNA"/>
</dbReference>
<evidence type="ECO:0000313" key="1">
    <source>
        <dbReference type="EMBL" id="MFC5550031.1"/>
    </source>
</evidence>
<dbReference type="Proteomes" id="UP001596086">
    <property type="component" value="Unassembled WGS sequence"/>
</dbReference>
<keyword evidence="2" id="KW-1185">Reference proteome</keyword>
<proteinExistence type="predicted"/>
<dbReference type="RefSeq" id="WP_379772120.1">
    <property type="nucleotide sequence ID" value="NZ_JBHSMZ010000010.1"/>
</dbReference>
<comment type="caution">
    <text evidence="1">The sequence shown here is derived from an EMBL/GenBank/DDBJ whole genome shotgun (WGS) entry which is preliminary data.</text>
</comment>
<protein>
    <recommendedName>
        <fullName evidence="3">ESPR domain-containing protein</fullName>
    </recommendedName>
</protein>
<sequence length="53" mass="5933">MMTLKVTRTVAGALLIAVRLPACGKGRGRERRRLAAVWRELCKLINGLDRTKL</sequence>
<reference evidence="2" key="1">
    <citation type="journal article" date="2019" name="Int. J. Syst. Evol. Microbiol.">
        <title>The Global Catalogue of Microorganisms (GCM) 10K type strain sequencing project: providing services to taxonomists for standard genome sequencing and annotation.</title>
        <authorList>
            <consortium name="The Broad Institute Genomics Platform"/>
            <consortium name="The Broad Institute Genome Sequencing Center for Infectious Disease"/>
            <person name="Wu L."/>
            <person name="Ma J."/>
        </authorList>
    </citation>
    <scope>NUCLEOTIDE SEQUENCE [LARGE SCALE GENOMIC DNA]</scope>
    <source>
        <strain evidence="2">CGMCC 4.5798</strain>
    </source>
</reference>
<gene>
    <name evidence="1" type="ORF">ACFPO9_16070</name>
</gene>
<name>A0ABW0RZ88_9BURK</name>